<name>A0A318RU37_WILLI</name>
<evidence type="ECO:0000256" key="9">
    <source>
        <dbReference type="SAM" id="Phobius"/>
    </source>
</evidence>
<dbReference type="Pfam" id="PF09594">
    <property type="entry name" value="GT87"/>
    <property type="match status" value="1"/>
</dbReference>
<keyword evidence="5 9" id="KW-1133">Transmembrane helix</keyword>
<evidence type="ECO:0000256" key="7">
    <source>
        <dbReference type="ARBA" id="ARBA00024033"/>
    </source>
</evidence>
<feature type="transmembrane region" description="Helical" evidence="9">
    <location>
        <begin position="313"/>
        <end position="333"/>
    </location>
</feature>
<dbReference type="GO" id="GO:0016758">
    <property type="term" value="F:hexosyltransferase activity"/>
    <property type="evidence" value="ECO:0007669"/>
    <property type="project" value="InterPro"/>
</dbReference>
<dbReference type="GO" id="GO:0005886">
    <property type="term" value="C:plasma membrane"/>
    <property type="evidence" value="ECO:0007669"/>
    <property type="project" value="UniProtKB-SubCell"/>
</dbReference>
<feature type="transmembrane region" description="Helical" evidence="9">
    <location>
        <begin position="376"/>
        <end position="398"/>
    </location>
</feature>
<evidence type="ECO:0000256" key="4">
    <source>
        <dbReference type="ARBA" id="ARBA00022692"/>
    </source>
</evidence>
<evidence type="ECO:0000256" key="3">
    <source>
        <dbReference type="ARBA" id="ARBA00022679"/>
    </source>
</evidence>
<feature type="transmembrane region" description="Helical" evidence="9">
    <location>
        <begin position="275"/>
        <end position="301"/>
    </location>
</feature>
<feature type="transmembrane region" description="Helical" evidence="9">
    <location>
        <begin position="405"/>
        <end position="424"/>
    </location>
</feature>
<comment type="subcellular location">
    <subcellularLocation>
        <location evidence="1">Cell membrane</location>
        <topology evidence="1">Multi-pass membrane protein</topology>
    </subcellularLocation>
</comment>
<keyword evidence="3" id="KW-0808">Transferase</keyword>
<organism evidence="10 11">
    <name type="scientific">Williamsia limnetica</name>
    <dbReference type="NCBI Taxonomy" id="882452"/>
    <lineage>
        <taxon>Bacteria</taxon>
        <taxon>Bacillati</taxon>
        <taxon>Actinomycetota</taxon>
        <taxon>Actinomycetes</taxon>
        <taxon>Mycobacteriales</taxon>
        <taxon>Nocardiaceae</taxon>
        <taxon>Williamsia</taxon>
    </lineage>
</organism>
<dbReference type="EMBL" id="QJSP01000020">
    <property type="protein sequence ID" value="PYE12783.1"/>
    <property type="molecule type" value="Genomic_DNA"/>
</dbReference>
<keyword evidence="11" id="KW-1185">Reference proteome</keyword>
<sequence>MTTEGDSDSGVEARDDGPRAEQTPTTDSLNLFASPSEYAADRREASTRVLPSRSDPVVAPGSMVIGGPVGLHAVVGRSPGWTPIRVILLIALVFMALGWFAKAGCLQQAPDKNTKVLGLDWDNHRQYTAMCYADTIPLYSAEKLNEGALPYKASWFQDDGTGGQEQRFMEYPVATGMFMYAAAQTAQGWAWAHENWGVPAALDVVLFFNLVALGLALCWLVTIWATALTAQRRVWAAALAAASPLVIVHIFTNFDAIATAALAVAMLAWSRRNPWLTGLFLGIGMAAKLYPGLLLIPLLVLCLRAGKVRDFGIAAVMTAATWLVINLPIMVLYPRGWSEFFRYNSERGTDPDTLFNVISAVSGYEWGNQPGQAPSLLNAISMGLFILVCLVVVFIGFHAPMRPRLAQLMFLTVAGFLLVNKVWSPQYSLWLVPLAVLALPHTRILLAWMVIDSLVWVPRMMWYLFQETGDGLPEQWFLTAVVIRDIAVIALCALVIWQIYHPTEDLVRRGSGWRRLSADDPGGGVLDLAPDRMPWPRRTPAVRHRDDDAATGPLLLEDS</sequence>
<dbReference type="InterPro" id="IPR016570">
    <property type="entry name" value="UCP010361"/>
</dbReference>
<feature type="compositionally biased region" description="Polar residues" evidence="8">
    <location>
        <begin position="22"/>
        <end position="33"/>
    </location>
</feature>
<feature type="region of interest" description="Disordered" evidence="8">
    <location>
        <begin position="524"/>
        <end position="545"/>
    </location>
</feature>
<evidence type="ECO:0000256" key="5">
    <source>
        <dbReference type="ARBA" id="ARBA00022989"/>
    </source>
</evidence>
<feature type="transmembrane region" description="Helical" evidence="9">
    <location>
        <begin position="81"/>
        <end position="101"/>
    </location>
</feature>
<comment type="caution">
    <text evidence="10">The sequence shown here is derived from an EMBL/GenBank/DDBJ whole genome shotgun (WGS) entry which is preliminary data.</text>
</comment>
<evidence type="ECO:0000256" key="2">
    <source>
        <dbReference type="ARBA" id="ARBA00022475"/>
    </source>
</evidence>
<feature type="region of interest" description="Disordered" evidence="8">
    <location>
        <begin position="1"/>
        <end position="34"/>
    </location>
</feature>
<dbReference type="InterPro" id="IPR018584">
    <property type="entry name" value="GT87"/>
</dbReference>
<evidence type="ECO:0000313" key="11">
    <source>
        <dbReference type="Proteomes" id="UP000247591"/>
    </source>
</evidence>
<evidence type="ECO:0000313" key="10">
    <source>
        <dbReference type="EMBL" id="PYE12783.1"/>
    </source>
</evidence>
<evidence type="ECO:0000256" key="1">
    <source>
        <dbReference type="ARBA" id="ARBA00004651"/>
    </source>
</evidence>
<keyword evidence="6 9" id="KW-0472">Membrane</keyword>
<dbReference type="AlphaFoldDB" id="A0A318RU37"/>
<evidence type="ECO:0000256" key="6">
    <source>
        <dbReference type="ARBA" id="ARBA00023136"/>
    </source>
</evidence>
<comment type="similarity">
    <text evidence="7">Belongs to the glycosyltransferase 87 family.</text>
</comment>
<feature type="transmembrane region" description="Helical" evidence="9">
    <location>
        <begin position="236"/>
        <end position="269"/>
    </location>
</feature>
<gene>
    <name evidence="10" type="ORF">DFR67_12062</name>
</gene>
<keyword evidence="4 9" id="KW-0812">Transmembrane</keyword>
<reference evidence="10 11" key="1">
    <citation type="submission" date="2018-06" db="EMBL/GenBank/DDBJ databases">
        <title>Genomic Encyclopedia of Type Strains, Phase IV (KMG-IV): sequencing the most valuable type-strain genomes for metagenomic binning, comparative biology and taxonomic classification.</title>
        <authorList>
            <person name="Goeker M."/>
        </authorList>
    </citation>
    <scope>NUCLEOTIDE SEQUENCE [LARGE SCALE GENOMIC DNA]</scope>
    <source>
        <strain evidence="10 11">DSM 45521</strain>
    </source>
</reference>
<feature type="transmembrane region" description="Helical" evidence="9">
    <location>
        <begin position="477"/>
        <end position="500"/>
    </location>
</feature>
<evidence type="ECO:0000256" key="8">
    <source>
        <dbReference type="SAM" id="MobiDB-lite"/>
    </source>
</evidence>
<keyword evidence="2" id="KW-1003">Cell membrane</keyword>
<dbReference type="Proteomes" id="UP000247591">
    <property type="component" value="Unassembled WGS sequence"/>
</dbReference>
<feature type="transmembrane region" description="Helical" evidence="9">
    <location>
        <begin position="204"/>
        <end position="224"/>
    </location>
</feature>
<accession>A0A318RU37</accession>
<proteinExistence type="inferred from homology"/>
<protein>
    <submittedName>
        <fullName evidence="10">Putative membrane protein</fullName>
    </submittedName>
</protein>
<dbReference type="PIRSF" id="PIRSF010361">
    <property type="entry name" value="UCP010361"/>
    <property type="match status" value="1"/>
</dbReference>